<keyword evidence="4" id="KW-1185">Reference proteome</keyword>
<dbReference type="AlphaFoldDB" id="A0AAW2ZMT6"/>
<feature type="compositionally biased region" description="Basic residues" evidence="2">
    <location>
        <begin position="1"/>
        <end position="29"/>
    </location>
</feature>
<dbReference type="InterPro" id="IPR000408">
    <property type="entry name" value="Reg_chr_condens"/>
</dbReference>
<name>A0AAW2ZMT6_9EUKA</name>
<dbReference type="InterPro" id="IPR009091">
    <property type="entry name" value="RCC1/BLIP-II"/>
</dbReference>
<feature type="region of interest" description="Disordered" evidence="2">
    <location>
        <begin position="1"/>
        <end position="30"/>
    </location>
</feature>
<protein>
    <submittedName>
        <fullName evidence="3">Regulator of chromosome condensation</fullName>
    </submittedName>
</protein>
<dbReference type="PANTHER" id="PTHR45982:SF1">
    <property type="entry name" value="REGULATOR OF CHROMOSOME CONDENSATION"/>
    <property type="match status" value="1"/>
</dbReference>
<proteinExistence type="predicted"/>
<dbReference type="SUPFAM" id="SSF50985">
    <property type="entry name" value="RCC1/BLIP-II"/>
    <property type="match status" value="1"/>
</dbReference>
<feature type="repeat" description="RCC1" evidence="1">
    <location>
        <begin position="99"/>
        <end position="151"/>
    </location>
</feature>
<evidence type="ECO:0000256" key="1">
    <source>
        <dbReference type="PROSITE-ProRule" id="PRU00235"/>
    </source>
</evidence>
<dbReference type="InterPro" id="IPR051553">
    <property type="entry name" value="Ran_GTPase-activating"/>
</dbReference>
<dbReference type="Pfam" id="PF00415">
    <property type="entry name" value="RCC1"/>
    <property type="match status" value="1"/>
</dbReference>
<gene>
    <name evidence="3" type="ORF">AKO1_009495</name>
</gene>
<comment type="caution">
    <text evidence="3">The sequence shown here is derived from an EMBL/GenBank/DDBJ whole genome shotgun (WGS) entry which is preliminary data.</text>
</comment>
<sequence length="277" mass="31130">MHIKVSIKKGHSIKNRTRSAKRKKRHNNKFNKQTTITISERYDPEKILLLQQANKTNINKNIVEIITHKQPKSFDFNPVETTCLEELQRLLKNKLNSTGRVYSFGFSQSGLLGRCISDLNYNAPGEVDGLRNKQIKQIEIGDDCCAAVTHDGDMYVWSKSTTSRNERVSKTKQNIRLLLSNVVQVSISQSMLILLANNVVLMCNGSFFNRKEAIVVKGLEHVTVKLVSCGESSCCVVSDSGEMYMIKVNGVAHKYNEISNVKSVMLNQKHTVALTGL</sequence>
<dbReference type="EMBL" id="JAOPGA020001688">
    <property type="protein sequence ID" value="KAL0490471.1"/>
    <property type="molecule type" value="Genomic_DNA"/>
</dbReference>
<accession>A0AAW2ZMT6</accession>
<dbReference type="Gene3D" id="2.130.10.30">
    <property type="entry name" value="Regulator of chromosome condensation 1/beta-lactamase-inhibitor protein II"/>
    <property type="match status" value="1"/>
</dbReference>
<reference evidence="3 4" key="1">
    <citation type="submission" date="2024-03" db="EMBL/GenBank/DDBJ databases">
        <title>The Acrasis kona genome and developmental transcriptomes reveal deep origins of eukaryotic multicellular pathways.</title>
        <authorList>
            <person name="Sheikh S."/>
            <person name="Fu C.-J."/>
            <person name="Brown M.W."/>
            <person name="Baldauf S.L."/>
        </authorList>
    </citation>
    <scope>NUCLEOTIDE SEQUENCE [LARGE SCALE GENOMIC DNA]</scope>
    <source>
        <strain evidence="3 4">ATCC MYA-3509</strain>
    </source>
</reference>
<evidence type="ECO:0000313" key="3">
    <source>
        <dbReference type="EMBL" id="KAL0490471.1"/>
    </source>
</evidence>
<organism evidence="3 4">
    <name type="scientific">Acrasis kona</name>
    <dbReference type="NCBI Taxonomy" id="1008807"/>
    <lineage>
        <taxon>Eukaryota</taxon>
        <taxon>Discoba</taxon>
        <taxon>Heterolobosea</taxon>
        <taxon>Tetramitia</taxon>
        <taxon>Eutetramitia</taxon>
        <taxon>Acrasidae</taxon>
        <taxon>Acrasis</taxon>
    </lineage>
</organism>
<dbReference type="PROSITE" id="PS50012">
    <property type="entry name" value="RCC1_3"/>
    <property type="match status" value="1"/>
</dbReference>
<evidence type="ECO:0000256" key="2">
    <source>
        <dbReference type="SAM" id="MobiDB-lite"/>
    </source>
</evidence>
<dbReference type="Proteomes" id="UP001431209">
    <property type="component" value="Unassembled WGS sequence"/>
</dbReference>
<evidence type="ECO:0000313" key="4">
    <source>
        <dbReference type="Proteomes" id="UP001431209"/>
    </source>
</evidence>
<dbReference type="PANTHER" id="PTHR45982">
    <property type="entry name" value="REGULATOR OF CHROMOSOME CONDENSATION"/>
    <property type="match status" value="1"/>
</dbReference>